<dbReference type="InParanoid" id="A0A165ELB2"/>
<name>A0A165ELB2_EXIGL</name>
<dbReference type="Proteomes" id="UP000077266">
    <property type="component" value="Unassembled WGS sequence"/>
</dbReference>
<reference evidence="1 2" key="1">
    <citation type="journal article" date="2016" name="Mol. Biol. Evol.">
        <title>Comparative Genomics of Early-Diverging Mushroom-Forming Fungi Provides Insights into the Origins of Lignocellulose Decay Capabilities.</title>
        <authorList>
            <person name="Nagy L.G."/>
            <person name="Riley R."/>
            <person name="Tritt A."/>
            <person name="Adam C."/>
            <person name="Daum C."/>
            <person name="Floudas D."/>
            <person name="Sun H."/>
            <person name="Yadav J.S."/>
            <person name="Pangilinan J."/>
            <person name="Larsson K.H."/>
            <person name="Matsuura K."/>
            <person name="Barry K."/>
            <person name="Labutti K."/>
            <person name="Kuo R."/>
            <person name="Ohm R.A."/>
            <person name="Bhattacharya S.S."/>
            <person name="Shirouzu T."/>
            <person name="Yoshinaga Y."/>
            <person name="Martin F.M."/>
            <person name="Grigoriev I.V."/>
            <person name="Hibbett D.S."/>
        </authorList>
    </citation>
    <scope>NUCLEOTIDE SEQUENCE [LARGE SCALE GENOMIC DNA]</scope>
    <source>
        <strain evidence="1 2">HHB12029</strain>
    </source>
</reference>
<gene>
    <name evidence="1" type="ORF">EXIGLDRAFT_207229</name>
</gene>
<protein>
    <submittedName>
        <fullName evidence="1">Uncharacterized protein</fullName>
    </submittedName>
</protein>
<proteinExistence type="predicted"/>
<dbReference type="AlphaFoldDB" id="A0A165ELB2"/>
<accession>A0A165ELB2</accession>
<keyword evidence="2" id="KW-1185">Reference proteome</keyword>
<sequence>MSFSCTTRIHIALYRDFGCLILRRAPLRSTCQRRTLAYRHSGGDRQDFASRYRSVPAFAAKAYLGGIHDAATRVRTSEDVGHVLRMVRAAPAAEIEEDGLLAVVGVLGRRKDARLLLALIDSDLFLPWYGSGFVVTRVYILLFDALFDPYGPKYPPSDDEISGILERFRSRGGVMTPPMVKAFTRKYTAQGKPLSPTLSSIVHPKDIAKLPVGIDVSTTTWRQWIDDNRLTRSFDDVLSTVLPHLRERHVPPSIISALLGSDRWMPRDIDNVANALGVRPDIGTVSRAAHNALAKSGTRAAMDVFNYARERGLFLAHRTSQHIITALVAFRNFSLPHPNDISSAVDVFWRDAQRDNPDKDPTLVSHIPFLSALSMAIGVPRRWDTIRDIISFLRETEQPVAPHLPKEQSTLLEETFLCRSHTAAIQMLSERWNLLQDDLHPWLHRIGKFRYDDAPTCSHSDFIAFVTSCGHGVTPQLLIEWIGSVSHSRTLLYTSWERRALGPSRDHYDELSCSYLRQAEDTMLADPHRLDTVDVRTKLMAAYLVGDTQRRNEHHALRSWTWIVGRNAITDAVLAHVINCPSNLSLLRRVWADSLRQGVVPSISSYARYAKKLICNHLYDEGFEILRDRVGDDPAFRYVAVALFARVPPGDVERYARELPKIWRDPRTQAEVVQARAHRRSEARRNQLWED</sequence>
<evidence type="ECO:0000313" key="1">
    <source>
        <dbReference type="EMBL" id="KZV87205.1"/>
    </source>
</evidence>
<organism evidence="1 2">
    <name type="scientific">Exidia glandulosa HHB12029</name>
    <dbReference type="NCBI Taxonomy" id="1314781"/>
    <lineage>
        <taxon>Eukaryota</taxon>
        <taxon>Fungi</taxon>
        <taxon>Dikarya</taxon>
        <taxon>Basidiomycota</taxon>
        <taxon>Agaricomycotina</taxon>
        <taxon>Agaricomycetes</taxon>
        <taxon>Auriculariales</taxon>
        <taxon>Exidiaceae</taxon>
        <taxon>Exidia</taxon>
    </lineage>
</organism>
<evidence type="ECO:0000313" key="2">
    <source>
        <dbReference type="Proteomes" id="UP000077266"/>
    </source>
</evidence>
<dbReference type="EMBL" id="KV426132">
    <property type="protein sequence ID" value="KZV87205.1"/>
    <property type="molecule type" value="Genomic_DNA"/>
</dbReference>
<dbReference type="OrthoDB" id="3331896at2759"/>